<dbReference type="AlphaFoldDB" id="A0A516AGF3"/>
<dbReference type="GO" id="GO:0030896">
    <property type="term" value="C:checkpoint clamp complex"/>
    <property type="evidence" value="ECO:0007669"/>
    <property type="project" value="TreeGrafter"/>
</dbReference>
<dbReference type="GO" id="GO:0000077">
    <property type="term" value="P:DNA damage checkpoint signaling"/>
    <property type="evidence" value="ECO:0007669"/>
    <property type="project" value="InterPro"/>
</dbReference>
<dbReference type="PANTHER" id="PTHR10870:SF0">
    <property type="entry name" value="CELL CYCLE CHECKPOINT PROTEIN RAD1"/>
    <property type="match status" value="1"/>
</dbReference>
<sequence>MAPAAEGEAAAAGAVECRLESAHDLAVLLAALQLREREQREQRVHCEASGRGLKFMAQSNAKDVAVLGWMFSNAFREYRYTGGQEELHLRLPVAPLLSCLQILSDRAVMTLRYPSGPSDELRFTLEEDGATTECRLRTLVLEEAPAPIGSFFAPGDPLSMFRPAQAEAWHLALSEFAEFDAPDVVLRITLRAAAAPSEPAVVLCAQTLASDAEVELPRAALEDLELAPEAAASGEATHCYQLAGVLASCLRAAKDAKAVKVRFNSEGVMSNQFILRGRGQRDLFCEALVSPLAESRGAARGTTGGAAPDNTPAKRKPYAAGESLGF</sequence>
<protein>
    <submittedName>
        <fullName evidence="7">Cell cycle checkpoint protein RAD1</fullName>
    </submittedName>
</protein>
<evidence type="ECO:0000256" key="2">
    <source>
        <dbReference type="ARBA" id="ARBA00010991"/>
    </source>
</evidence>
<keyword evidence="4" id="KW-0234">DNA repair</keyword>
<name>A0A516AGF3_LINPO</name>
<organism evidence="7">
    <name type="scientific">Lingulaulax polyedra</name>
    <name type="common">Dinoflagellate</name>
    <name type="synonym">Lingulodinium polyedra</name>
    <dbReference type="NCBI Taxonomy" id="160621"/>
    <lineage>
        <taxon>Eukaryota</taxon>
        <taxon>Sar</taxon>
        <taxon>Alveolata</taxon>
        <taxon>Dinophyceae</taxon>
        <taxon>Gonyaulacales</taxon>
        <taxon>Lingulodiniaceae</taxon>
        <taxon>Lingulaulax</taxon>
    </lineage>
</organism>
<evidence type="ECO:0000256" key="6">
    <source>
        <dbReference type="SAM" id="MobiDB-lite"/>
    </source>
</evidence>
<dbReference type="EMBL" id="MN125910">
    <property type="protein sequence ID" value="QDO16377.1"/>
    <property type="molecule type" value="mRNA"/>
</dbReference>
<evidence type="ECO:0000256" key="4">
    <source>
        <dbReference type="ARBA" id="ARBA00023204"/>
    </source>
</evidence>
<evidence type="ECO:0000313" key="7">
    <source>
        <dbReference type="EMBL" id="QDO16377.1"/>
    </source>
</evidence>
<dbReference type="Pfam" id="PF02144">
    <property type="entry name" value="Rad1"/>
    <property type="match status" value="1"/>
</dbReference>
<feature type="compositionally biased region" description="Low complexity" evidence="6">
    <location>
        <begin position="296"/>
        <end position="307"/>
    </location>
</feature>
<dbReference type="PANTHER" id="PTHR10870">
    <property type="entry name" value="CELL CYCLE CHECKPOINT PROTEIN RAD1"/>
    <property type="match status" value="1"/>
</dbReference>
<proteinExistence type="evidence at transcript level"/>
<dbReference type="InterPro" id="IPR003021">
    <property type="entry name" value="Rad1_Rec1_Rad17"/>
</dbReference>
<comment type="subcellular location">
    <subcellularLocation>
        <location evidence="1">Nucleus</location>
    </subcellularLocation>
</comment>
<evidence type="ECO:0000256" key="3">
    <source>
        <dbReference type="ARBA" id="ARBA00022763"/>
    </source>
</evidence>
<dbReference type="GO" id="GO:0006281">
    <property type="term" value="P:DNA repair"/>
    <property type="evidence" value="ECO:0007669"/>
    <property type="project" value="UniProtKB-KW"/>
</dbReference>
<dbReference type="Gene3D" id="3.70.10.10">
    <property type="match status" value="1"/>
</dbReference>
<keyword evidence="3" id="KW-0227">DNA damage</keyword>
<feature type="region of interest" description="Disordered" evidence="6">
    <location>
        <begin position="296"/>
        <end position="326"/>
    </location>
</feature>
<evidence type="ECO:0000256" key="1">
    <source>
        <dbReference type="ARBA" id="ARBA00004123"/>
    </source>
</evidence>
<keyword evidence="5" id="KW-0539">Nucleus</keyword>
<accession>A0A516AGF3</accession>
<reference evidence="7" key="1">
    <citation type="journal article" date="2019" name="Microorganisms">
        <title>DNA Damage Response Pathways in Dinoflagellates.</title>
        <authorList>
            <person name="Li C."/>
            <person name="Wong J."/>
        </authorList>
    </citation>
    <scope>NUCLEOTIDE SEQUENCE</scope>
</reference>
<evidence type="ECO:0000256" key="5">
    <source>
        <dbReference type="ARBA" id="ARBA00023242"/>
    </source>
</evidence>
<comment type="similarity">
    <text evidence="2">Belongs to the rad1 family.</text>
</comment>